<dbReference type="EMBL" id="RXGA01000003">
    <property type="protein sequence ID" value="RWX73317.1"/>
    <property type="molecule type" value="Genomic_DNA"/>
</dbReference>
<proteinExistence type="predicted"/>
<protein>
    <submittedName>
        <fullName evidence="1">Uncharacterized protein</fullName>
    </submittedName>
</protein>
<dbReference type="AlphaFoldDB" id="A0A444L6X8"/>
<dbReference type="Proteomes" id="UP000288215">
    <property type="component" value="Unassembled WGS sequence"/>
</dbReference>
<name>A0A444L6X8_METS7</name>
<organism evidence="1 2">
    <name type="scientific">Methanosuratincola subterraneus</name>
    <dbReference type="NCBI Taxonomy" id="2593994"/>
    <lineage>
        <taxon>Archaea</taxon>
        <taxon>Thermoproteota</taxon>
        <taxon>Methanosuratincolia</taxon>
        <taxon>Candidatus Methanomethylicales</taxon>
        <taxon>Candidatus Methanomethylicaceae</taxon>
        <taxon>Candidatus Methanosuratincola (ex Vanwonterghem et al. 2016)</taxon>
    </lineage>
</organism>
<gene>
    <name evidence="1" type="ORF">Metus_1291</name>
</gene>
<reference evidence="1 2" key="1">
    <citation type="submission" date="2018-12" db="EMBL/GenBank/DDBJ databases">
        <title>The complete genome of the methanogenic archaea of the candidate phylum Verstraetearchaeota, obtained from the metagenome of underground thermal water.</title>
        <authorList>
            <person name="Kadnikov V.V."/>
            <person name="Mardanov A.V."/>
            <person name="Beletsky A.V."/>
            <person name="Karnachuk O.V."/>
            <person name="Ravin N.V."/>
        </authorList>
    </citation>
    <scope>NUCLEOTIDE SEQUENCE [LARGE SCALE GENOMIC DNA]</scope>
    <source>
        <strain evidence="1">Ch88</strain>
    </source>
</reference>
<comment type="caution">
    <text evidence="1">The sequence shown here is derived from an EMBL/GenBank/DDBJ whole genome shotgun (WGS) entry which is preliminary data.</text>
</comment>
<evidence type="ECO:0000313" key="1">
    <source>
        <dbReference type="EMBL" id="RWX73317.1"/>
    </source>
</evidence>
<evidence type="ECO:0000313" key="2">
    <source>
        <dbReference type="Proteomes" id="UP000288215"/>
    </source>
</evidence>
<sequence>MSLLKEEGEDIGMKVIQLEEKTNKLEGAVAEISKETRAVLSDVRVVLTELENPMNYLKGLGIDEVMLTMAENITENKLKEFMEKRLESLVRTVVEGKLKETVNNLIAEFMEKEAGSIIEGKVREMKEKGILKVPIDVEELRKALDSKLSEALESGALDSLVGRVKGELLESLKGEMGSKLAKDRQTLDPLKAALKQEILAEMAAQGQCAARAPEETQVANAAAQPAQQQQREAQKRPISIVGTTACAAALVRIFGRRGAERVVDDNYRLGRINEDARSSLMRAISIMCASDPVDVPYERECTVEEHLLVTYMFERLGNGGSDLDFMVLTNLLGNSSPAKGRGGIKD</sequence>
<accession>A0A444L6X8</accession>